<protein>
    <submittedName>
        <fullName evidence="2">Uncharacterized protein</fullName>
    </submittedName>
</protein>
<dbReference type="OrthoDB" id="5365739at2759"/>
<proteinExistence type="predicted"/>
<organism evidence="2 3">
    <name type="scientific">Glutinoglossum americanum</name>
    <dbReference type="NCBI Taxonomy" id="1670608"/>
    <lineage>
        <taxon>Eukaryota</taxon>
        <taxon>Fungi</taxon>
        <taxon>Dikarya</taxon>
        <taxon>Ascomycota</taxon>
        <taxon>Pezizomycotina</taxon>
        <taxon>Geoglossomycetes</taxon>
        <taxon>Geoglossales</taxon>
        <taxon>Geoglossaceae</taxon>
        <taxon>Glutinoglossum</taxon>
    </lineage>
</organism>
<evidence type="ECO:0000313" key="3">
    <source>
        <dbReference type="Proteomes" id="UP000698800"/>
    </source>
</evidence>
<comment type="caution">
    <text evidence="2">The sequence shown here is derived from an EMBL/GenBank/DDBJ whole genome shotgun (WGS) entry which is preliminary data.</text>
</comment>
<evidence type="ECO:0000313" key="2">
    <source>
        <dbReference type="EMBL" id="KAH0539104.1"/>
    </source>
</evidence>
<feature type="compositionally biased region" description="Gly residues" evidence="1">
    <location>
        <begin position="103"/>
        <end position="118"/>
    </location>
</feature>
<accession>A0A9P8I2J6</accession>
<feature type="region of interest" description="Disordered" evidence="1">
    <location>
        <begin position="39"/>
        <end position="177"/>
    </location>
</feature>
<dbReference type="EMBL" id="JAGHQL010000086">
    <property type="protein sequence ID" value="KAH0539104.1"/>
    <property type="molecule type" value="Genomic_DNA"/>
</dbReference>
<evidence type="ECO:0000256" key="1">
    <source>
        <dbReference type="SAM" id="MobiDB-lite"/>
    </source>
</evidence>
<gene>
    <name evidence="2" type="ORF">FGG08_004342</name>
</gene>
<feature type="compositionally biased region" description="Gly residues" evidence="1">
    <location>
        <begin position="139"/>
        <end position="151"/>
    </location>
</feature>
<dbReference type="Proteomes" id="UP000698800">
    <property type="component" value="Unassembled WGS sequence"/>
</dbReference>
<reference evidence="2" key="1">
    <citation type="submission" date="2021-03" db="EMBL/GenBank/DDBJ databases">
        <title>Comparative genomics and phylogenomic investigation of the class Geoglossomycetes provide insights into ecological specialization and systematics.</title>
        <authorList>
            <person name="Melie T."/>
            <person name="Pirro S."/>
            <person name="Miller A.N."/>
            <person name="Quandt A."/>
        </authorList>
    </citation>
    <scope>NUCLEOTIDE SEQUENCE</scope>
    <source>
        <strain evidence="2">GBOQ0MN5Z8</strain>
    </source>
</reference>
<dbReference type="AlphaFoldDB" id="A0A9P8I2J6"/>
<name>A0A9P8I2J6_9PEZI</name>
<keyword evidence="3" id="KW-1185">Reference proteome</keyword>
<feature type="compositionally biased region" description="Low complexity" evidence="1">
    <location>
        <begin position="49"/>
        <end position="62"/>
    </location>
</feature>
<sequence length="371" mass="39535">MLKSQVHSAFGRGRPLCAEFAKVTATSLRQFHASITALSEGEGLKEGLQTSSKTQSSDSQPSRPSIVRVPGIDARSFGEPLRPTGPEGANSPIVRLPSKFSGGFSGSGGFNGRGGFRGTGRAQPTRHIPGNANAPRGGSAKGGRGSSGFRGSGTRRRGGRGGGRGGGRRRVEESQYNRAGGEYKIDYTPEELEYLAAKEAAEKPKPVPFIPQEETLISLTPYAPQIPAAATPLGISSTLDTQLRHLASRPLDTYTRLETLTSRLLDGQPTFFENESERAEVLRMAAAQIGEKWGAVGLEGMGEEGKKEFEERLIRGEYRGLGEGEGGVVRDVGRLVGRNESFLERDAMKVVERVKGLASAKLGGGRANKRA</sequence>